<accession>A0A915HUI6</accession>
<evidence type="ECO:0000313" key="2">
    <source>
        <dbReference type="WBParaSite" id="nRc.2.0.1.t05072-RA"/>
    </source>
</evidence>
<evidence type="ECO:0000313" key="1">
    <source>
        <dbReference type="Proteomes" id="UP000887565"/>
    </source>
</evidence>
<organism evidence="1 2">
    <name type="scientific">Romanomermis culicivorax</name>
    <name type="common">Nematode worm</name>
    <dbReference type="NCBI Taxonomy" id="13658"/>
    <lineage>
        <taxon>Eukaryota</taxon>
        <taxon>Metazoa</taxon>
        <taxon>Ecdysozoa</taxon>
        <taxon>Nematoda</taxon>
        <taxon>Enoplea</taxon>
        <taxon>Dorylaimia</taxon>
        <taxon>Mermithida</taxon>
        <taxon>Mermithoidea</taxon>
        <taxon>Mermithidae</taxon>
        <taxon>Romanomermis</taxon>
    </lineage>
</organism>
<sequence length="44" mass="5363">MLNCTIIRFETEECDLTKLIFAFLLWQYRDKNDSLTSWQFTQSL</sequence>
<dbReference type="WBParaSite" id="nRc.2.0.1.t05072-RA">
    <property type="protein sequence ID" value="nRc.2.0.1.t05072-RA"/>
    <property type="gene ID" value="nRc.2.0.1.g05072"/>
</dbReference>
<proteinExistence type="predicted"/>
<dbReference type="Proteomes" id="UP000887565">
    <property type="component" value="Unplaced"/>
</dbReference>
<name>A0A915HUI6_ROMCU</name>
<reference evidence="2" key="1">
    <citation type="submission" date="2022-11" db="UniProtKB">
        <authorList>
            <consortium name="WormBaseParasite"/>
        </authorList>
    </citation>
    <scope>IDENTIFICATION</scope>
</reference>
<keyword evidence="1" id="KW-1185">Reference proteome</keyword>
<protein>
    <submittedName>
        <fullName evidence="2">Uncharacterized protein</fullName>
    </submittedName>
</protein>
<dbReference type="AlphaFoldDB" id="A0A915HUI6"/>